<dbReference type="Gene3D" id="3.20.20.80">
    <property type="entry name" value="Glycosidases"/>
    <property type="match status" value="1"/>
</dbReference>
<dbReference type="GO" id="GO:0031176">
    <property type="term" value="F:endo-1,4-beta-xylanase activity"/>
    <property type="evidence" value="ECO:0007669"/>
    <property type="project" value="UniProtKB-EC"/>
</dbReference>
<dbReference type="GeneID" id="56141860"/>
<keyword evidence="13" id="KW-1185">Reference proteome</keyword>
<evidence type="ECO:0000259" key="11">
    <source>
        <dbReference type="PROSITE" id="PS51760"/>
    </source>
</evidence>
<evidence type="ECO:0000256" key="6">
    <source>
        <dbReference type="ARBA" id="ARBA00022801"/>
    </source>
</evidence>
<keyword evidence="4" id="KW-0858">Xylan degradation</keyword>
<dbReference type="InterPro" id="IPR006311">
    <property type="entry name" value="TAT_signal"/>
</dbReference>
<name>A0A7D6GWA3_9EURY</name>
<dbReference type="InterPro" id="IPR001000">
    <property type="entry name" value="GH10_dom"/>
</dbReference>
<gene>
    <name evidence="12" type="ORF">HYG81_01605</name>
</gene>
<feature type="region of interest" description="Disordered" evidence="10">
    <location>
        <begin position="637"/>
        <end position="668"/>
    </location>
</feature>
<keyword evidence="7" id="KW-0119">Carbohydrate metabolism</keyword>
<keyword evidence="9" id="KW-0624">Polysaccharide degradation</keyword>
<evidence type="ECO:0000256" key="9">
    <source>
        <dbReference type="ARBA" id="ARBA00023326"/>
    </source>
</evidence>
<sequence>MLENFPSNENRRRTFLKSLGVLGVSAAAAGPAVTAQESADSATDYHQALRDELTASSRQQKQLPAGSYVYGTTEEAAIDAFSLEGGGTETEIQVDTDAVPITKAERLEIPDASDDPAEYAYRGEITDRSFDEGDLLLAVAYMRSESDDAEANAAFGYRDSDSDGATASGDNFVQRGAAIEPSGEWMRYFFPIEVGAKPAGSDQVPALEFHTGYAEQTIEFGGIALFDYGDSDVSLETLPPYHYEGRAEDAEWREAAHERIEEIRKTDIEVEVLNPGGQPMDGATVDLEMTDHEFDFGSAVSVEHVTGESEDDEIYRETFLENFNRAVVENGLKYPAWEGDWDIDNDATRATLEWLNERDIPTRGHYLLWEEYSNAGGGGMNVDPDQSAAEIEAEISEKIEGHATEFEGQVSDWDMHNHPIWQSNFRDDDELGWDAVDRWWSVADEATDAGLYTNEMGAIGGQWQRSQYYDYISYLVENEYPIDGIGFMGHHQQQYNQMLDVADMIAGFDQFAEFGLPLLVTEFDIEIFDRRNAQDVAVQADYLRDFLTVAFSKEAVEGVLSWGFWADDHWRPTGAYYDSDWSLRAHGEQFLELVFEEWWTDETGETDDEGVYATRGFKGSYTVTAEKGALSGETTVTVDDETESVTVELTPPGKGDKGSKGKGSKGCN</sequence>
<keyword evidence="5" id="KW-0732">Signal</keyword>
<comment type="similarity">
    <text evidence="2">Belongs to the glycosyl hydrolase 10 (cellulase F) family.</text>
</comment>
<evidence type="ECO:0000256" key="4">
    <source>
        <dbReference type="ARBA" id="ARBA00022651"/>
    </source>
</evidence>
<protein>
    <recommendedName>
        <fullName evidence="3">endo-1,4-beta-xylanase</fullName>
        <ecNumber evidence="3">3.2.1.8</ecNumber>
    </recommendedName>
</protein>
<dbReference type="PANTHER" id="PTHR31490">
    <property type="entry name" value="GLYCOSYL HYDROLASE"/>
    <property type="match status" value="1"/>
</dbReference>
<evidence type="ECO:0000256" key="2">
    <source>
        <dbReference type="ARBA" id="ARBA00007495"/>
    </source>
</evidence>
<dbReference type="Proteomes" id="UP000510869">
    <property type="component" value="Chromosome"/>
</dbReference>
<comment type="catalytic activity">
    <reaction evidence="1">
        <text>Endohydrolysis of (1-&gt;4)-beta-D-xylosidic linkages in xylans.</text>
        <dbReference type="EC" id="3.2.1.8"/>
    </reaction>
</comment>
<evidence type="ECO:0000313" key="13">
    <source>
        <dbReference type="Proteomes" id="UP000510869"/>
    </source>
</evidence>
<dbReference type="InterPro" id="IPR044846">
    <property type="entry name" value="GH10"/>
</dbReference>
<dbReference type="InterPro" id="IPR017853">
    <property type="entry name" value="GH"/>
</dbReference>
<keyword evidence="6" id="KW-0378">Hydrolase</keyword>
<dbReference type="PROSITE" id="PS51318">
    <property type="entry name" value="TAT"/>
    <property type="match status" value="1"/>
</dbReference>
<evidence type="ECO:0000256" key="1">
    <source>
        <dbReference type="ARBA" id="ARBA00000681"/>
    </source>
</evidence>
<dbReference type="GO" id="GO:0045493">
    <property type="term" value="P:xylan catabolic process"/>
    <property type="evidence" value="ECO:0007669"/>
    <property type="project" value="UniProtKB-KW"/>
</dbReference>
<keyword evidence="8" id="KW-0326">Glycosidase</keyword>
<reference evidence="12 13" key="1">
    <citation type="submission" date="2020-07" db="EMBL/GenBank/DDBJ databases">
        <title>Natrinema (YPL30) sp. nov. and Haloterrigena xxxxxx (YPL8) sp. nov., isolated from a salt mine.</title>
        <authorList>
            <person name="Cui H."/>
        </authorList>
    </citation>
    <scope>NUCLEOTIDE SEQUENCE [LARGE SCALE GENOMIC DNA]</scope>
    <source>
        <strain evidence="12 13">YPL13</strain>
    </source>
</reference>
<evidence type="ECO:0000256" key="10">
    <source>
        <dbReference type="SAM" id="MobiDB-lite"/>
    </source>
</evidence>
<evidence type="ECO:0000256" key="3">
    <source>
        <dbReference type="ARBA" id="ARBA00012590"/>
    </source>
</evidence>
<evidence type="ECO:0000313" key="12">
    <source>
        <dbReference type="EMBL" id="QLK26346.1"/>
    </source>
</evidence>
<dbReference type="SUPFAM" id="SSF51445">
    <property type="entry name" value="(Trans)glycosidases"/>
    <property type="match status" value="1"/>
</dbReference>
<dbReference type="EC" id="3.2.1.8" evidence="3"/>
<dbReference type="SMART" id="SM00633">
    <property type="entry name" value="Glyco_10"/>
    <property type="match status" value="1"/>
</dbReference>
<organism evidence="12 13">
    <name type="scientific">Natrinema zhouii</name>
    <dbReference type="NCBI Taxonomy" id="1710539"/>
    <lineage>
        <taxon>Archaea</taxon>
        <taxon>Methanobacteriati</taxon>
        <taxon>Methanobacteriota</taxon>
        <taxon>Stenosarchaea group</taxon>
        <taxon>Halobacteria</taxon>
        <taxon>Halobacteriales</taxon>
        <taxon>Natrialbaceae</taxon>
        <taxon>Natrinema</taxon>
    </lineage>
</organism>
<dbReference type="AlphaFoldDB" id="A0A7D6GWA3"/>
<dbReference type="PANTHER" id="PTHR31490:SF88">
    <property type="entry name" value="BETA-XYLANASE"/>
    <property type="match status" value="1"/>
</dbReference>
<dbReference type="KEGG" id="nay:HYG81_01605"/>
<evidence type="ECO:0000256" key="7">
    <source>
        <dbReference type="ARBA" id="ARBA00023277"/>
    </source>
</evidence>
<dbReference type="Pfam" id="PF00331">
    <property type="entry name" value="Glyco_hydro_10"/>
    <property type="match status" value="1"/>
</dbReference>
<proteinExistence type="inferred from homology"/>
<dbReference type="OrthoDB" id="117332at2157"/>
<dbReference type="EMBL" id="CP059154">
    <property type="protein sequence ID" value="QLK26346.1"/>
    <property type="molecule type" value="Genomic_DNA"/>
</dbReference>
<evidence type="ECO:0000256" key="8">
    <source>
        <dbReference type="ARBA" id="ARBA00023295"/>
    </source>
</evidence>
<feature type="domain" description="GH10" evidence="11">
    <location>
        <begin position="296"/>
        <end position="593"/>
    </location>
</feature>
<dbReference type="PROSITE" id="PS51760">
    <property type="entry name" value="GH10_2"/>
    <property type="match status" value="1"/>
</dbReference>
<dbReference type="RefSeq" id="WP_180841519.1">
    <property type="nucleotide sequence ID" value="NZ_CP059154.1"/>
</dbReference>
<accession>A0A7D6GWA3</accession>
<evidence type="ECO:0000256" key="5">
    <source>
        <dbReference type="ARBA" id="ARBA00022729"/>
    </source>
</evidence>